<feature type="compositionally biased region" description="Pro residues" evidence="1">
    <location>
        <begin position="72"/>
        <end position="85"/>
    </location>
</feature>
<evidence type="ECO:0000256" key="1">
    <source>
        <dbReference type="SAM" id="MobiDB-lite"/>
    </source>
</evidence>
<dbReference type="EMBL" id="JAIXMP010000022">
    <property type="protein sequence ID" value="KAI9255622.1"/>
    <property type="molecule type" value="Genomic_DNA"/>
</dbReference>
<feature type="region of interest" description="Disordered" evidence="1">
    <location>
        <begin position="1"/>
        <end position="209"/>
    </location>
</feature>
<feature type="compositionally biased region" description="Polar residues" evidence="1">
    <location>
        <begin position="14"/>
        <end position="23"/>
    </location>
</feature>
<comment type="caution">
    <text evidence="3">The sequence shown here is derived from an EMBL/GenBank/DDBJ whole genome shotgun (WGS) entry which is preliminary data.</text>
</comment>
<feature type="compositionally biased region" description="Polar residues" evidence="1">
    <location>
        <begin position="183"/>
        <end position="198"/>
    </location>
</feature>
<keyword evidence="4" id="KW-1185">Reference proteome</keyword>
<proteinExistence type="predicted"/>
<dbReference type="InterPro" id="IPR025164">
    <property type="entry name" value="Toastrack_DUF4097"/>
</dbReference>
<organism evidence="3 4">
    <name type="scientific">Phascolomyces articulosus</name>
    <dbReference type="NCBI Taxonomy" id="60185"/>
    <lineage>
        <taxon>Eukaryota</taxon>
        <taxon>Fungi</taxon>
        <taxon>Fungi incertae sedis</taxon>
        <taxon>Mucoromycota</taxon>
        <taxon>Mucoromycotina</taxon>
        <taxon>Mucoromycetes</taxon>
        <taxon>Mucorales</taxon>
        <taxon>Lichtheimiaceae</taxon>
        <taxon>Phascolomyces</taxon>
    </lineage>
</organism>
<evidence type="ECO:0000259" key="2">
    <source>
        <dbReference type="Pfam" id="PF13349"/>
    </source>
</evidence>
<feature type="domain" description="DUF4097" evidence="2">
    <location>
        <begin position="298"/>
        <end position="584"/>
    </location>
</feature>
<feature type="compositionally biased region" description="Low complexity" evidence="1">
    <location>
        <begin position="114"/>
        <end position="132"/>
    </location>
</feature>
<sequence length="591" mass="65251">MSGYDNPKAYYNYSDYNRGNNSFDDSHTVAAGGSSSSSNNNHGIRNSSQPLPSKAYDSNIVHKPDEVTPSSPAGPPPPYSPPPPQSTSSSTDYGTVTVQPGLLDPARSYVDSTPQQYHQQQPQQHHSYQPLAQQPPPEQHQQRPPKWANPHIPRGWQGGDDDEEQQQQHHPPGNGYHRPRSGGESSASRMIRQALQSHSGDDDDASEDTDPGCCKKWCKFLFLAILIWLVVLKYSDTIHFTSPTPLDPSCQASVLWESMPEKINIEKDLWVSVEGHVSTGSVIVHSLPDNSEGSIQTQIHVTPSLMDQLSYELHEGRQTQLTLRLPQNEQGKYCIKVDMEIWLPDKSEQLRVGINNAAVKILDPLQQMDLTDIKTTNGPIEMNDAWEGKRLALQTANADVHVSSTANIEARDTVHLETSNGAIHHEATILSKHYIDLINTNGVVQMGQLRGDDRVHVETSNGEVRIDKVVTDEATITSSNGWVELNHAVVEDSLIVKTSNAPIDIQVENVKNGHTQLTTSNSPVTAHMTSEFEGSILFQTTKVNSINVQDDSDSINFDTNETYMKKGTRIGGKGEFSVMTSNADADIFFDV</sequence>
<accession>A0AAD5JUY4</accession>
<protein>
    <recommendedName>
        <fullName evidence="2">DUF4097 domain-containing protein</fullName>
    </recommendedName>
</protein>
<name>A0AAD5JUY4_9FUNG</name>
<evidence type="ECO:0000313" key="3">
    <source>
        <dbReference type="EMBL" id="KAI9255622.1"/>
    </source>
</evidence>
<feature type="compositionally biased region" description="Low complexity" evidence="1">
    <location>
        <begin position="32"/>
        <end position="48"/>
    </location>
</feature>
<gene>
    <name evidence="3" type="ORF">BDA99DRAFT_517243</name>
</gene>
<reference evidence="3" key="2">
    <citation type="submission" date="2023-02" db="EMBL/GenBank/DDBJ databases">
        <authorList>
            <consortium name="DOE Joint Genome Institute"/>
            <person name="Mondo S.J."/>
            <person name="Chang Y."/>
            <person name="Wang Y."/>
            <person name="Ahrendt S."/>
            <person name="Andreopoulos W."/>
            <person name="Barry K."/>
            <person name="Beard J."/>
            <person name="Benny G.L."/>
            <person name="Blankenship S."/>
            <person name="Bonito G."/>
            <person name="Cuomo C."/>
            <person name="Desiro A."/>
            <person name="Gervers K.A."/>
            <person name="Hundley H."/>
            <person name="Kuo A."/>
            <person name="LaButti K."/>
            <person name="Lang B.F."/>
            <person name="Lipzen A."/>
            <person name="O'Donnell K."/>
            <person name="Pangilinan J."/>
            <person name="Reynolds N."/>
            <person name="Sandor L."/>
            <person name="Smith M.W."/>
            <person name="Tsang A."/>
            <person name="Grigoriev I.V."/>
            <person name="Stajich J.E."/>
            <person name="Spatafora J.W."/>
        </authorList>
    </citation>
    <scope>NUCLEOTIDE SEQUENCE</scope>
    <source>
        <strain evidence="3">RSA 2281</strain>
    </source>
</reference>
<dbReference type="Proteomes" id="UP001209540">
    <property type="component" value="Unassembled WGS sequence"/>
</dbReference>
<evidence type="ECO:0000313" key="4">
    <source>
        <dbReference type="Proteomes" id="UP001209540"/>
    </source>
</evidence>
<dbReference type="Pfam" id="PF13349">
    <property type="entry name" value="DUF4097"/>
    <property type="match status" value="1"/>
</dbReference>
<reference evidence="3" key="1">
    <citation type="journal article" date="2022" name="IScience">
        <title>Evolution of zygomycete secretomes and the origins of terrestrial fungal ecologies.</title>
        <authorList>
            <person name="Chang Y."/>
            <person name="Wang Y."/>
            <person name="Mondo S."/>
            <person name="Ahrendt S."/>
            <person name="Andreopoulos W."/>
            <person name="Barry K."/>
            <person name="Beard J."/>
            <person name="Benny G.L."/>
            <person name="Blankenship S."/>
            <person name="Bonito G."/>
            <person name="Cuomo C."/>
            <person name="Desiro A."/>
            <person name="Gervers K.A."/>
            <person name="Hundley H."/>
            <person name="Kuo A."/>
            <person name="LaButti K."/>
            <person name="Lang B.F."/>
            <person name="Lipzen A."/>
            <person name="O'Donnell K."/>
            <person name="Pangilinan J."/>
            <person name="Reynolds N."/>
            <person name="Sandor L."/>
            <person name="Smith M.E."/>
            <person name="Tsang A."/>
            <person name="Grigoriev I.V."/>
            <person name="Stajich J.E."/>
            <person name="Spatafora J.W."/>
        </authorList>
    </citation>
    <scope>NUCLEOTIDE SEQUENCE</scope>
    <source>
        <strain evidence="3">RSA 2281</strain>
    </source>
</reference>
<dbReference type="AlphaFoldDB" id="A0AAD5JUY4"/>